<name>A0A1G6QJ95_9FIRM</name>
<dbReference type="EMBL" id="FMYT01000018">
    <property type="protein sequence ID" value="SDC92241.1"/>
    <property type="molecule type" value="Genomic_DNA"/>
</dbReference>
<reference evidence="1 2" key="1">
    <citation type="submission" date="2016-10" db="EMBL/GenBank/DDBJ databases">
        <authorList>
            <person name="Varghese N."/>
            <person name="Submissions S."/>
        </authorList>
    </citation>
    <scope>NUCLEOTIDE SEQUENCE [LARGE SCALE GENOMIC DNA]</scope>
    <source>
        <strain evidence="1 2">WG10</strain>
    </source>
</reference>
<organism evidence="1 2">
    <name type="scientific">Halanaerobium congolense</name>
    <dbReference type="NCBI Taxonomy" id="54121"/>
    <lineage>
        <taxon>Bacteria</taxon>
        <taxon>Bacillati</taxon>
        <taxon>Bacillota</taxon>
        <taxon>Clostridia</taxon>
        <taxon>Halanaerobiales</taxon>
        <taxon>Halanaerobiaceae</taxon>
        <taxon>Halanaerobium</taxon>
    </lineage>
</organism>
<protein>
    <submittedName>
        <fullName evidence="1">Uncharacterized protein</fullName>
    </submittedName>
</protein>
<gene>
    <name evidence="1" type="ORF">SAMN04488597_11844</name>
</gene>
<dbReference type="RefSeq" id="WP_114458011.1">
    <property type="nucleotide sequence ID" value="NZ_FMYT01000018.1"/>
</dbReference>
<sequence length="199" mass="23442">MKIFLDEKPIGEKFNDMNLPEIFNKIQNSLEDRILMQIFINEVKVNEKYFRESLIDKDEIKKIEFFTQKTSSLINETLNEASEYLPRLKKGIKETASLFRNSDDKAAQNYQLILNGLEWYIETLSRITSLMNNEEYYKKGQNMINDINKTLSDLMIAYNKEDFVLVADILEYEIVDIVEDLIEFNKILILNTEGKSDKL</sequence>
<dbReference type="Proteomes" id="UP000324896">
    <property type="component" value="Unassembled WGS sequence"/>
</dbReference>
<evidence type="ECO:0000313" key="2">
    <source>
        <dbReference type="Proteomes" id="UP000324896"/>
    </source>
</evidence>
<accession>A0A1G6QJ95</accession>
<evidence type="ECO:0000313" key="1">
    <source>
        <dbReference type="EMBL" id="SDC92241.1"/>
    </source>
</evidence>
<dbReference type="AlphaFoldDB" id="A0A1G6QJ95"/>
<proteinExistence type="predicted"/>